<dbReference type="VEuPathDB" id="PiroplasmaDB:TA08770"/>
<accession>Q4U9G6</accession>
<dbReference type="InParanoid" id="Q4U9G6"/>
<gene>
    <name evidence="2" type="ORF">TA08770</name>
</gene>
<dbReference type="OrthoDB" id="365874at2759"/>
<evidence type="ECO:0000256" key="1">
    <source>
        <dbReference type="SAM" id="MobiDB-lite"/>
    </source>
</evidence>
<sequence length="241" mass="28233">MVKLTRIVKKSLVKQISKKDSSTDTTRDESHSSRGKAQPYIDFNNLPTYEDVKNKKKEFENVVSSRNQKKLLKVNKGKQFKKSTKKLDRKLIKSKLNGRVHENKNNIYINNLNQSHLDDDIIINKSENTNLNNNEETPLLNINNSIMSRGKRKRELKKDAWRRKNQFTKEAKKIVEQFQKEIKYGKALGNLSGIKNQMELIEESMRHKKEKESKMTKVRSKISKKSLMNSKRIFNIATKNL</sequence>
<dbReference type="Proteomes" id="UP000001950">
    <property type="component" value="Chromosome 4"/>
</dbReference>
<proteinExistence type="predicted"/>
<evidence type="ECO:0000313" key="2">
    <source>
        <dbReference type="EMBL" id="CAI76537.1"/>
    </source>
</evidence>
<dbReference type="RefSeq" id="XP_953162.1">
    <property type="nucleotide sequence ID" value="XM_948069.1"/>
</dbReference>
<dbReference type="GeneID" id="3863187"/>
<feature type="compositionally biased region" description="Basic and acidic residues" evidence="1">
    <location>
        <begin position="17"/>
        <end position="32"/>
    </location>
</feature>
<dbReference type="eggNOG" id="ENOG502TN1R">
    <property type="taxonomic scope" value="Eukaryota"/>
</dbReference>
<protein>
    <submittedName>
        <fullName evidence="2">Uncharacterized protein</fullName>
    </submittedName>
</protein>
<dbReference type="KEGG" id="tan:TA08770"/>
<dbReference type="AlphaFoldDB" id="Q4U9G6"/>
<feature type="region of interest" description="Disordered" evidence="1">
    <location>
        <begin position="15"/>
        <end position="39"/>
    </location>
</feature>
<evidence type="ECO:0000313" key="3">
    <source>
        <dbReference type="Proteomes" id="UP000001950"/>
    </source>
</evidence>
<organism evidence="2 3">
    <name type="scientific">Theileria annulata</name>
    <dbReference type="NCBI Taxonomy" id="5874"/>
    <lineage>
        <taxon>Eukaryota</taxon>
        <taxon>Sar</taxon>
        <taxon>Alveolata</taxon>
        <taxon>Apicomplexa</taxon>
        <taxon>Aconoidasida</taxon>
        <taxon>Piroplasmida</taxon>
        <taxon>Theileriidae</taxon>
        <taxon>Theileria</taxon>
    </lineage>
</organism>
<dbReference type="EMBL" id="CR940353">
    <property type="protein sequence ID" value="CAI76537.1"/>
    <property type="molecule type" value="Genomic_DNA"/>
</dbReference>
<keyword evidence="3" id="KW-1185">Reference proteome</keyword>
<dbReference type="OMA" id="WRRKYDF"/>
<reference evidence="2 3" key="1">
    <citation type="journal article" date="2005" name="Science">
        <title>Genome of the host-cell transforming parasite Theileria annulata compared with T. parva.</title>
        <authorList>
            <person name="Pain A."/>
            <person name="Renauld H."/>
            <person name="Berriman M."/>
            <person name="Murphy L."/>
            <person name="Yeats C.A."/>
            <person name="Weir W."/>
            <person name="Kerhornou A."/>
            <person name="Aslett M."/>
            <person name="Bishop R."/>
            <person name="Bouchier C."/>
            <person name="Cochet M."/>
            <person name="Coulson R.M.R."/>
            <person name="Cronin A."/>
            <person name="de Villiers E.P."/>
            <person name="Fraser A."/>
            <person name="Fosker N."/>
            <person name="Gardner M."/>
            <person name="Goble A."/>
            <person name="Griffiths-Jones S."/>
            <person name="Harris D.E."/>
            <person name="Katzer F."/>
            <person name="Larke N."/>
            <person name="Lord A."/>
            <person name="Maser P."/>
            <person name="McKellar S."/>
            <person name="Mooney P."/>
            <person name="Morton F."/>
            <person name="Nene V."/>
            <person name="O'Neil S."/>
            <person name="Price C."/>
            <person name="Quail M.A."/>
            <person name="Rabbinowitsch E."/>
            <person name="Rawlings N.D."/>
            <person name="Rutter S."/>
            <person name="Saunders D."/>
            <person name="Seeger K."/>
            <person name="Shah T."/>
            <person name="Squares R."/>
            <person name="Squares S."/>
            <person name="Tivey A."/>
            <person name="Walker A.R."/>
            <person name="Woodward J."/>
            <person name="Dobbelaere D.A.E."/>
            <person name="Langsley G."/>
            <person name="Rajandream M.A."/>
            <person name="McKeever D."/>
            <person name="Shiels B."/>
            <person name="Tait A."/>
            <person name="Barrell B.G."/>
            <person name="Hall N."/>
        </authorList>
    </citation>
    <scope>NUCLEOTIDE SEQUENCE [LARGE SCALE GENOMIC DNA]</scope>
    <source>
        <strain evidence="3">Ankara</strain>
    </source>
</reference>
<name>Q4U9G6_THEAN</name>